<evidence type="ECO:0000259" key="1">
    <source>
        <dbReference type="Pfam" id="PF16075"/>
    </source>
</evidence>
<gene>
    <name evidence="2" type="ORF">HQ82_0237</name>
</gene>
<name>A0A140XAI9_9CAUD</name>
<evidence type="ECO:0000313" key="2">
    <source>
        <dbReference type="EMBL" id="AIM51494.1"/>
    </source>
</evidence>
<dbReference type="EMBL" id="KM209248">
    <property type="protein sequence ID" value="AIM51494.1"/>
    <property type="molecule type" value="Genomic_DNA"/>
</dbReference>
<feature type="domain" description="DUF4815" evidence="1">
    <location>
        <begin position="168"/>
        <end position="311"/>
    </location>
</feature>
<sequence length="320" mass="36063">MQEMNLNRRPYWDDWNPEKRFSRILFRPAPIKVQTRELNQMQTIFQDQLEKLGNHLFKDGSMVIPGGLTITNTAVSMKFTLAGGTEFTDLENIAELYVLGKDNNAKARVLSLERYVSEPDTMYAILEMTESGSSDGFGVSDNLYFNTYDVNDNFIRIGYGIAATVGGSIVARMTKGVYFVRGMFLDVEPATLIVDKTSNSTSHRVGFKVTETIVTEVEDESLFSNAQGTPNSKAPGAHRFRVDLVLSRFDYNEEVSNFVELAKVKDGRIQSMVTQSTYNILEDSMAQRTYETNGDYNVSTHQIDLREHLKENNNGGVYTA</sequence>
<organism evidence="2">
    <name type="scientific">Dickeya phage phiDP10.3</name>
    <dbReference type="NCBI Taxonomy" id="1542132"/>
    <lineage>
        <taxon>Viruses</taxon>
        <taxon>Duplodnaviria</taxon>
        <taxon>Heunggongvirae</taxon>
        <taxon>Uroviricota</taxon>
        <taxon>Caudoviricetes</taxon>
        <taxon>Pantevenvirales</taxon>
        <taxon>Ackermannviridae</taxon>
        <taxon>Aglimvirinae</taxon>
    </lineage>
</organism>
<dbReference type="Pfam" id="PF16075">
    <property type="entry name" value="DUF4815"/>
    <property type="match status" value="2"/>
</dbReference>
<accession>A0A140XAI9</accession>
<dbReference type="InterPro" id="IPR032096">
    <property type="entry name" value="DUF4815"/>
</dbReference>
<feature type="non-terminal residue" evidence="2">
    <location>
        <position position="320"/>
    </location>
</feature>
<proteinExistence type="predicted"/>
<reference evidence="2" key="1">
    <citation type="journal article" date="2015" name="PLoS ONE">
        <title>Genomic, proteomic and morphological characterization of two novel broad host lytic bacteriophages PhiPD10.3 and PhiPD23.1 infecting pectinolytic Pectobacterium spp. and Dickeya spp.</title>
        <authorList>
            <person name="Czajkowski R."/>
            <person name="Ozymko Z."/>
            <person name="de Jager V."/>
            <person name="Siwinska J."/>
            <person name="Smolarska A."/>
            <person name="Ossowicki A."/>
            <person name="Narajczyk M."/>
            <person name="Lojkowska E."/>
        </authorList>
    </citation>
    <scope>NUCLEOTIDE SEQUENCE</scope>
</reference>
<protein>
    <recommendedName>
        <fullName evidence="1">DUF4815 domain-containing protein</fullName>
    </recommendedName>
</protein>
<feature type="domain" description="DUF4815" evidence="1">
    <location>
        <begin position="10"/>
        <end position="74"/>
    </location>
</feature>